<comment type="caution">
    <text evidence="2">The sequence shown here is derived from an EMBL/GenBank/DDBJ whole genome shotgun (WGS) entry which is preliminary data.</text>
</comment>
<reference evidence="2 3" key="1">
    <citation type="submission" date="2018-09" db="EMBL/GenBank/DDBJ databases">
        <title>Genomic investigation of the strawberry pathogen Phytophthora fragariae indicates pathogenicity is determined by transcriptional variation in three key races.</title>
        <authorList>
            <person name="Adams T.M."/>
            <person name="Armitage A.D."/>
            <person name="Sobczyk M.K."/>
            <person name="Bates H.J."/>
            <person name="Dunwell J.M."/>
            <person name="Nellist C.F."/>
            <person name="Harrison R.J."/>
        </authorList>
    </citation>
    <scope>NUCLEOTIDE SEQUENCE [LARGE SCALE GENOMIC DNA]</scope>
    <source>
        <strain evidence="2 3">SCRP249</strain>
    </source>
</reference>
<dbReference type="AlphaFoldDB" id="A0A6A3KKA3"/>
<proteinExistence type="predicted"/>
<organism evidence="2 3">
    <name type="scientific">Phytophthora rubi</name>
    <dbReference type="NCBI Taxonomy" id="129364"/>
    <lineage>
        <taxon>Eukaryota</taxon>
        <taxon>Sar</taxon>
        <taxon>Stramenopiles</taxon>
        <taxon>Oomycota</taxon>
        <taxon>Peronosporomycetes</taxon>
        <taxon>Peronosporales</taxon>
        <taxon>Peronosporaceae</taxon>
        <taxon>Phytophthora</taxon>
    </lineage>
</organism>
<evidence type="ECO:0000313" key="2">
    <source>
        <dbReference type="EMBL" id="KAE9007821.1"/>
    </source>
</evidence>
<dbReference type="EMBL" id="QXFV01001360">
    <property type="protein sequence ID" value="KAE9007821.1"/>
    <property type="molecule type" value="Genomic_DNA"/>
</dbReference>
<gene>
    <name evidence="2" type="ORF">PR001_g16868</name>
</gene>
<sequence>MAKVAVAVVALDSMDLPTKSNLTARQRQDMVWFLFMHGVSVLLLCCGYMYPCRLHCSSTTCKRSNRLPRRPPPFIHGYQTFMSCSTQTNAADKELVGVNFKRFNCSVICPQEILNTAAWPSRTGTRSRPRLWARSGPTRPRRLQAAAASRLASAALVVTRFVQ</sequence>
<keyword evidence="1" id="KW-1133">Transmembrane helix</keyword>
<name>A0A6A3KKA3_9STRA</name>
<feature type="transmembrane region" description="Helical" evidence="1">
    <location>
        <begin position="30"/>
        <end position="50"/>
    </location>
</feature>
<keyword evidence="1" id="KW-0812">Transmembrane</keyword>
<dbReference type="Proteomes" id="UP000429607">
    <property type="component" value="Unassembled WGS sequence"/>
</dbReference>
<keyword evidence="1" id="KW-0472">Membrane</keyword>
<evidence type="ECO:0000313" key="3">
    <source>
        <dbReference type="Proteomes" id="UP000429607"/>
    </source>
</evidence>
<protein>
    <submittedName>
        <fullName evidence="2">Uncharacterized protein</fullName>
    </submittedName>
</protein>
<accession>A0A6A3KKA3</accession>
<evidence type="ECO:0000256" key="1">
    <source>
        <dbReference type="SAM" id="Phobius"/>
    </source>
</evidence>